<reference evidence="7" key="1">
    <citation type="submission" date="2017-11" db="EMBL/GenBank/DDBJ databases">
        <title>Otitis media/interna in a cat caused by the recently described species Corynebacterium provencense.</title>
        <authorList>
            <person name="Kittl S."/>
            <person name="Brodard I."/>
            <person name="Rychener L."/>
            <person name="Jores J."/>
            <person name="Roosje P."/>
            <person name="Gobeli Brawand S."/>
        </authorList>
    </citation>
    <scope>NUCLEOTIDE SEQUENCE [LARGE SCALE GENOMIC DNA]</scope>
    <source>
        <strain evidence="7">17KM38</strain>
    </source>
</reference>
<keyword evidence="3" id="KW-0804">Transcription</keyword>
<dbReference type="OrthoDB" id="2039152at2"/>
<evidence type="ECO:0000313" key="7">
    <source>
        <dbReference type="Proteomes" id="UP000247696"/>
    </source>
</evidence>
<dbReference type="AlphaFoldDB" id="A0A2Z3YUP0"/>
<keyword evidence="2" id="KW-0238">DNA-binding</keyword>
<gene>
    <name evidence="6" type="primary">ripA_4</name>
    <name evidence="6" type="ORF">Csp1_14960</name>
</gene>
<feature type="domain" description="HTH araC/xylS-type" evidence="5">
    <location>
        <begin position="417"/>
        <end position="516"/>
    </location>
</feature>
<evidence type="ECO:0000259" key="5">
    <source>
        <dbReference type="PROSITE" id="PS01124"/>
    </source>
</evidence>
<dbReference type="EMBL" id="CP024988">
    <property type="protein sequence ID" value="AWT26284.1"/>
    <property type="molecule type" value="Genomic_DNA"/>
</dbReference>
<evidence type="ECO:0000256" key="3">
    <source>
        <dbReference type="ARBA" id="ARBA00023163"/>
    </source>
</evidence>
<evidence type="ECO:0000256" key="2">
    <source>
        <dbReference type="ARBA" id="ARBA00023125"/>
    </source>
</evidence>
<dbReference type="Gene3D" id="2.60.120.10">
    <property type="entry name" value="Jelly Rolls"/>
    <property type="match status" value="2"/>
</dbReference>
<feature type="region of interest" description="Disordered" evidence="4">
    <location>
        <begin position="1"/>
        <end position="29"/>
    </location>
</feature>
<protein>
    <submittedName>
        <fullName evidence="6">HTH-type transcriptional regulator RipA</fullName>
    </submittedName>
</protein>
<accession>A0A2Z3YUP0</accession>
<dbReference type="Pfam" id="PF12833">
    <property type="entry name" value="HTH_18"/>
    <property type="match status" value="2"/>
</dbReference>
<dbReference type="GO" id="GO:0003700">
    <property type="term" value="F:DNA-binding transcription factor activity"/>
    <property type="evidence" value="ECO:0007669"/>
    <property type="project" value="InterPro"/>
</dbReference>
<dbReference type="InterPro" id="IPR011051">
    <property type="entry name" value="RmlC_Cupin_sf"/>
</dbReference>
<dbReference type="SMART" id="SM00342">
    <property type="entry name" value="HTH_ARAC"/>
    <property type="match status" value="2"/>
</dbReference>
<feature type="compositionally biased region" description="Basic residues" evidence="4">
    <location>
        <begin position="9"/>
        <end position="20"/>
    </location>
</feature>
<evidence type="ECO:0000256" key="4">
    <source>
        <dbReference type="SAM" id="MobiDB-lite"/>
    </source>
</evidence>
<dbReference type="InterPro" id="IPR018060">
    <property type="entry name" value="HTH_AraC"/>
</dbReference>
<dbReference type="InterPro" id="IPR009057">
    <property type="entry name" value="Homeodomain-like_sf"/>
</dbReference>
<dbReference type="Gene3D" id="1.10.10.60">
    <property type="entry name" value="Homeodomain-like"/>
    <property type="match status" value="3"/>
</dbReference>
<dbReference type="KEGG" id="cpre:Csp1_14960"/>
<keyword evidence="7" id="KW-1185">Reference proteome</keyword>
<dbReference type="PANTHER" id="PTHR11019:SF199">
    <property type="entry name" value="HTH-TYPE TRANSCRIPTIONAL REGULATOR NIMR"/>
    <property type="match status" value="1"/>
</dbReference>
<dbReference type="InterPro" id="IPR003313">
    <property type="entry name" value="AraC-bd"/>
</dbReference>
<evidence type="ECO:0000256" key="1">
    <source>
        <dbReference type="ARBA" id="ARBA00023015"/>
    </source>
</evidence>
<evidence type="ECO:0000313" key="6">
    <source>
        <dbReference type="EMBL" id="AWT26284.1"/>
    </source>
</evidence>
<dbReference type="GO" id="GO:0043565">
    <property type="term" value="F:sequence-specific DNA binding"/>
    <property type="evidence" value="ECO:0007669"/>
    <property type="project" value="InterPro"/>
</dbReference>
<dbReference type="Pfam" id="PF02311">
    <property type="entry name" value="AraC_binding"/>
    <property type="match status" value="1"/>
</dbReference>
<feature type="domain" description="HTH araC/xylS-type" evidence="5">
    <location>
        <begin position="162"/>
        <end position="263"/>
    </location>
</feature>
<proteinExistence type="predicted"/>
<dbReference type="Proteomes" id="UP000247696">
    <property type="component" value="Chromosome"/>
</dbReference>
<dbReference type="SUPFAM" id="SSF51182">
    <property type="entry name" value="RmlC-like cupins"/>
    <property type="match status" value="2"/>
</dbReference>
<dbReference type="InterPro" id="IPR014710">
    <property type="entry name" value="RmlC-like_jellyroll"/>
</dbReference>
<sequence>MTISLPRGTRVHPHLRHHATRSAPPWSAGERPDFPACWLGEITVHNRHHVFWVTVGQAQCNVNGQTLTVGRDQCVWIPAGTTVTSIVTEPGTVGTSALISPGNLVGQPRWLGVCDLSGADSDVLARQFSRWSMPYWTDSGSAVRNSPTPPSGTTAGVPVPYSRAARTIAESVLRDPAENTCISDWAEKLGTSGRQITRQFHAETGMSYRDWRTMVRIDRARQLLRHGESVAGCAAVVGFTSAPAFIRAFRALLGTTPGAWADIVRYHSPSAPSGNDHLHHSAVNCLGGLPPVRTMPRVNRYHILIWIRCGTGSLDLGDGQISLKAGDTIWIPAGVWHVVTLDEGAVLVPVGELPASVPMRRHLMSVVSTDEGKARDLMYRAGINYTHLRPWPFEWNDPANMLDLLPPSVTPYGRPDAVISRILESDPVKGPWTLTRWSEQLGIPLARLSARFRRETGQSFTVWLSDLRMNRARVLLSTTGTSVTRIAGEVGYPTVSGFTRAFTSRHGMTPTEFRRRYMLSVLYEEVTG</sequence>
<organism evidence="6 7">
    <name type="scientific">Corynebacterium provencense</name>
    <dbReference type="NCBI Taxonomy" id="1737425"/>
    <lineage>
        <taxon>Bacteria</taxon>
        <taxon>Bacillati</taxon>
        <taxon>Actinomycetota</taxon>
        <taxon>Actinomycetes</taxon>
        <taxon>Mycobacteriales</taxon>
        <taxon>Corynebacteriaceae</taxon>
        <taxon>Corynebacterium</taxon>
    </lineage>
</organism>
<keyword evidence="1" id="KW-0805">Transcription regulation</keyword>
<dbReference type="PROSITE" id="PS01124">
    <property type="entry name" value="HTH_ARAC_FAMILY_2"/>
    <property type="match status" value="2"/>
</dbReference>
<name>A0A2Z3YUP0_9CORY</name>
<dbReference type="SUPFAM" id="SSF46689">
    <property type="entry name" value="Homeodomain-like"/>
    <property type="match status" value="2"/>
</dbReference>
<dbReference type="PANTHER" id="PTHR11019">
    <property type="entry name" value="HTH-TYPE TRANSCRIPTIONAL REGULATOR NIMR"/>
    <property type="match status" value="1"/>
</dbReference>